<dbReference type="PANTHER" id="PTHR11358">
    <property type="entry name" value="ARGINASE/AGMATINASE"/>
    <property type="match status" value="1"/>
</dbReference>
<evidence type="ECO:0000313" key="8">
    <source>
        <dbReference type="Proteomes" id="UP000533269"/>
    </source>
</evidence>
<dbReference type="PIRSF" id="PIRSF036979">
    <property type="entry name" value="Arginase"/>
    <property type="match status" value="1"/>
</dbReference>
<dbReference type="Pfam" id="PF00491">
    <property type="entry name" value="Arginase"/>
    <property type="match status" value="1"/>
</dbReference>
<reference evidence="7 8" key="1">
    <citation type="submission" date="2020-08" db="EMBL/GenBank/DDBJ databases">
        <title>The Agave Microbiome: Exploring the role of microbial communities in plant adaptations to desert environments.</title>
        <authorList>
            <person name="Partida-Martinez L.P."/>
        </authorList>
    </citation>
    <scope>NUCLEOTIDE SEQUENCE [LARGE SCALE GENOMIC DNA]</scope>
    <source>
        <strain evidence="7 8">AS2.23</strain>
    </source>
</reference>
<dbReference type="RefSeq" id="WP_183390364.1">
    <property type="nucleotide sequence ID" value="NZ_JACHVY010000001.1"/>
</dbReference>
<dbReference type="PANTHER" id="PTHR11358:SF26">
    <property type="entry name" value="GUANIDINO ACID HYDROLASE, MITOCHONDRIAL"/>
    <property type="match status" value="1"/>
</dbReference>
<name>A0A7W4TJ60_KINRA</name>
<evidence type="ECO:0000256" key="2">
    <source>
        <dbReference type="ARBA" id="ARBA00022723"/>
    </source>
</evidence>
<comment type="cofactor">
    <cofactor evidence="4">
        <name>Mn(2+)</name>
        <dbReference type="ChEBI" id="CHEBI:29035"/>
    </cofactor>
    <text evidence="4">Binds 2 manganese ions per subunit.</text>
</comment>
<organism evidence="7 8">
    <name type="scientific">Kineococcus radiotolerans</name>
    <dbReference type="NCBI Taxonomy" id="131568"/>
    <lineage>
        <taxon>Bacteria</taxon>
        <taxon>Bacillati</taxon>
        <taxon>Actinomycetota</taxon>
        <taxon>Actinomycetes</taxon>
        <taxon>Kineosporiales</taxon>
        <taxon>Kineosporiaceae</taxon>
        <taxon>Kineococcus</taxon>
    </lineage>
</organism>
<feature type="binding site" evidence="4">
    <location>
        <position position="153"/>
    </location>
    <ligand>
        <name>Mn(2+)</name>
        <dbReference type="ChEBI" id="CHEBI:29035"/>
        <label>1</label>
    </ligand>
</feature>
<feature type="compositionally biased region" description="Pro residues" evidence="6">
    <location>
        <begin position="1"/>
        <end position="10"/>
    </location>
</feature>
<comment type="caution">
    <text evidence="7">The sequence shown here is derived from an EMBL/GenBank/DDBJ whole genome shotgun (WGS) entry which is preliminary data.</text>
</comment>
<comment type="similarity">
    <text evidence="1">Belongs to the arginase family. Agmatinase subfamily.</text>
</comment>
<dbReference type="Gene3D" id="3.40.800.10">
    <property type="entry name" value="Ureohydrolase domain"/>
    <property type="match status" value="1"/>
</dbReference>
<dbReference type="Proteomes" id="UP000533269">
    <property type="component" value="Unassembled WGS sequence"/>
</dbReference>
<dbReference type="GO" id="GO:0046872">
    <property type="term" value="F:metal ion binding"/>
    <property type="evidence" value="ECO:0007669"/>
    <property type="project" value="UniProtKB-KW"/>
</dbReference>
<dbReference type="PROSITE" id="PS01053">
    <property type="entry name" value="ARGINASE_1"/>
    <property type="match status" value="1"/>
</dbReference>
<dbReference type="EMBL" id="JACHVY010000001">
    <property type="protein sequence ID" value="MBB2899879.1"/>
    <property type="molecule type" value="Genomic_DNA"/>
</dbReference>
<feature type="binding site" evidence="4">
    <location>
        <position position="244"/>
    </location>
    <ligand>
        <name>Mn(2+)</name>
        <dbReference type="ChEBI" id="CHEBI:29035"/>
        <label>1</label>
    </ligand>
</feature>
<evidence type="ECO:0000256" key="1">
    <source>
        <dbReference type="ARBA" id="ARBA00009227"/>
    </source>
</evidence>
<dbReference type="NCBIfam" id="TIGR01230">
    <property type="entry name" value="agmatinase"/>
    <property type="match status" value="1"/>
</dbReference>
<dbReference type="InterPro" id="IPR006035">
    <property type="entry name" value="Ureohydrolase"/>
</dbReference>
<sequence>MSSPSTPSPQGPVDATRVPRYGGPATFARLPRLDEVSRADVAVVGLPFDSGVSYRPGARFGPGHIRASSKLLRPYNPALGVSPFAAQQVADAGDLGLNPFDVDEALRDTESALTRLTEDGATVMALGGDHTLALPALRALAKQHGKLAVLHFDAHLDTWDTYFGAPYTHGTPFRRASEEGLLDLERCLHVGTRGPLYSAQDLEDDAVLGFQVVRADDYETDGVAGAVERVRRRLDGGPVYVSVDIDVLDPAAAPGTGTPEAGGLTSRELLGTLRGLTGLNVVGADVVEVAPAYDHAEITGIAAAHVTYELLSVLATTRTGS</sequence>
<evidence type="ECO:0000256" key="5">
    <source>
        <dbReference type="RuleBase" id="RU003684"/>
    </source>
</evidence>
<evidence type="ECO:0000256" key="4">
    <source>
        <dbReference type="PIRSR" id="PIRSR036979-1"/>
    </source>
</evidence>
<dbReference type="CDD" id="cd11592">
    <property type="entry name" value="Agmatinase_PAH"/>
    <property type="match status" value="1"/>
</dbReference>
<keyword evidence="2 4" id="KW-0479">Metal-binding</keyword>
<dbReference type="GO" id="GO:0008783">
    <property type="term" value="F:agmatinase activity"/>
    <property type="evidence" value="ECO:0007669"/>
    <property type="project" value="UniProtKB-EC"/>
</dbReference>
<dbReference type="InterPro" id="IPR020855">
    <property type="entry name" value="Ureohydrolase_Mn_BS"/>
</dbReference>
<dbReference type="InterPro" id="IPR023696">
    <property type="entry name" value="Ureohydrolase_dom_sf"/>
</dbReference>
<dbReference type="SUPFAM" id="SSF52768">
    <property type="entry name" value="Arginase/deacetylase"/>
    <property type="match status" value="1"/>
</dbReference>
<dbReference type="InterPro" id="IPR005925">
    <property type="entry name" value="Agmatinase-rel"/>
</dbReference>
<dbReference type="GO" id="GO:0033389">
    <property type="term" value="P:putrescine biosynthetic process from arginine, via agmatine"/>
    <property type="evidence" value="ECO:0007669"/>
    <property type="project" value="TreeGrafter"/>
</dbReference>
<gene>
    <name evidence="7" type="ORF">FHR75_000667</name>
</gene>
<evidence type="ECO:0000256" key="3">
    <source>
        <dbReference type="ARBA" id="ARBA00022801"/>
    </source>
</evidence>
<evidence type="ECO:0000313" key="7">
    <source>
        <dbReference type="EMBL" id="MBB2899879.1"/>
    </source>
</evidence>
<feature type="binding site" evidence="4">
    <location>
        <position position="246"/>
    </location>
    <ligand>
        <name>Mn(2+)</name>
        <dbReference type="ChEBI" id="CHEBI:29035"/>
        <label>1</label>
    </ligand>
</feature>
<dbReference type="PRINTS" id="PR00116">
    <property type="entry name" value="ARGINASE"/>
</dbReference>
<feature type="region of interest" description="Disordered" evidence="6">
    <location>
        <begin position="1"/>
        <end position="20"/>
    </location>
</feature>
<feature type="binding site" evidence="4">
    <location>
        <position position="130"/>
    </location>
    <ligand>
        <name>Mn(2+)</name>
        <dbReference type="ChEBI" id="CHEBI:29035"/>
        <label>1</label>
    </ligand>
</feature>
<keyword evidence="4" id="KW-0464">Manganese</keyword>
<protein>
    <submittedName>
        <fullName evidence="7">Agmatinase</fullName>
        <ecNumber evidence="7">3.5.3.11</ecNumber>
    </submittedName>
</protein>
<dbReference type="EC" id="3.5.3.11" evidence="7"/>
<accession>A0A7W4TJ60</accession>
<feature type="binding site" evidence="4">
    <location>
        <position position="157"/>
    </location>
    <ligand>
        <name>Mn(2+)</name>
        <dbReference type="ChEBI" id="CHEBI:29035"/>
        <label>1</label>
    </ligand>
</feature>
<dbReference type="AlphaFoldDB" id="A0A7W4TJ60"/>
<reference evidence="7 8" key="2">
    <citation type="submission" date="2020-08" db="EMBL/GenBank/DDBJ databases">
        <authorList>
            <person name="Partida-Martinez L."/>
            <person name="Huntemann M."/>
            <person name="Clum A."/>
            <person name="Wang J."/>
            <person name="Palaniappan K."/>
            <person name="Ritter S."/>
            <person name="Chen I.-M."/>
            <person name="Stamatis D."/>
            <person name="Reddy T."/>
            <person name="O'Malley R."/>
            <person name="Daum C."/>
            <person name="Shapiro N."/>
            <person name="Ivanova N."/>
            <person name="Kyrpides N."/>
            <person name="Woyke T."/>
        </authorList>
    </citation>
    <scope>NUCLEOTIDE SEQUENCE [LARGE SCALE GENOMIC DNA]</scope>
    <source>
        <strain evidence="7 8">AS2.23</strain>
    </source>
</reference>
<proteinExistence type="inferred from homology"/>
<dbReference type="PROSITE" id="PS51409">
    <property type="entry name" value="ARGINASE_2"/>
    <property type="match status" value="1"/>
</dbReference>
<keyword evidence="3 5" id="KW-0378">Hydrolase</keyword>
<evidence type="ECO:0000256" key="6">
    <source>
        <dbReference type="SAM" id="MobiDB-lite"/>
    </source>
</evidence>
<feature type="binding site" evidence="4">
    <location>
        <position position="155"/>
    </location>
    <ligand>
        <name>Mn(2+)</name>
        <dbReference type="ChEBI" id="CHEBI:29035"/>
        <label>1</label>
    </ligand>
</feature>